<reference evidence="1 2" key="1">
    <citation type="submission" date="2020-02" db="EMBL/GenBank/DDBJ databases">
        <title>Draft genome sequence of Haematococcus lacustris strain NIES-144.</title>
        <authorList>
            <person name="Morimoto D."/>
            <person name="Nakagawa S."/>
            <person name="Yoshida T."/>
            <person name="Sawayama S."/>
        </authorList>
    </citation>
    <scope>NUCLEOTIDE SEQUENCE [LARGE SCALE GENOMIC DNA]</scope>
    <source>
        <strain evidence="1 2">NIES-144</strain>
    </source>
</reference>
<sequence>MDSTGMVATELLGLDLPADTTDLDIGDELGLDFTLLPELLSKDLPSLPQCLGSATRQPASAWTP</sequence>
<proteinExistence type="predicted"/>
<gene>
    <name evidence="1" type="ORF">HaLaN_00613</name>
</gene>
<keyword evidence="2" id="KW-1185">Reference proteome</keyword>
<dbReference type="Proteomes" id="UP000485058">
    <property type="component" value="Unassembled WGS sequence"/>
</dbReference>
<organism evidence="1 2">
    <name type="scientific">Haematococcus lacustris</name>
    <name type="common">Green alga</name>
    <name type="synonym">Haematococcus pluvialis</name>
    <dbReference type="NCBI Taxonomy" id="44745"/>
    <lineage>
        <taxon>Eukaryota</taxon>
        <taxon>Viridiplantae</taxon>
        <taxon>Chlorophyta</taxon>
        <taxon>core chlorophytes</taxon>
        <taxon>Chlorophyceae</taxon>
        <taxon>CS clade</taxon>
        <taxon>Chlamydomonadales</taxon>
        <taxon>Haematococcaceae</taxon>
        <taxon>Haematococcus</taxon>
    </lineage>
</organism>
<name>A0A699YJD9_HAELA</name>
<evidence type="ECO:0000313" key="1">
    <source>
        <dbReference type="EMBL" id="GFH06049.1"/>
    </source>
</evidence>
<dbReference type="EMBL" id="BLLF01000020">
    <property type="protein sequence ID" value="GFH06049.1"/>
    <property type="molecule type" value="Genomic_DNA"/>
</dbReference>
<dbReference type="AlphaFoldDB" id="A0A699YJD9"/>
<evidence type="ECO:0000313" key="2">
    <source>
        <dbReference type="Proteomes" id="UP000485058"/>
    </source>
</evidence>
<accession>A0A699YJD9</accession>
<protein>
    <submittedName>
        <fullName evidence="1">Uncharacterized protein</fullName>
    </submittedName>
</protein>
<comment type="caution">
    <text evidence="1">The sequence shown here is derived from an EMBL/GenBank/DDBJ whole genome shotgun (WGS) entry which is preliminary data.</text>
</comment>